<reference evidence="2" key="1">
    <citation type="submission" date="2015-08" db="UniProtKB">
        <authorList>
            <consortium name="WormBaseParasite"/>
        </authorList>
    </citation>
    <scope>IDENTIFICATION</scope>
</reference>
<dbReference type="InterPro" id="IPR038479">
    <property type="entry name" value="Transthyretin-like_sf"/>
</dbReference>
<evidence type="ECO:0000313" key="1">
    <source>
        <dbReference type="Proteomes" id="UP000035681"/>
    </source>
</evidence>
<accession>A0A0K0EQV8</accession>
<organism evidence="2">
    <name type="scientific">Strongyloides stercoralis</name>
    <name type="common">Threadworm</name>
    <dbReference type="NCBI Taxonomy" id="6248"/>
    <lineage>
        <taxon>Eukaryota</taxon>
        <taxon>Metazoa</taxon>
        <taxon>Ecdysozoa</taxon>
        <taxon>Nematoda</taxon>
        <taxon>Chromadorea</taxon>
        <taxon>Rhabditida</taxon>
        <taxon>Tylenchina</taxon>
        <taxon>Panagrolaimomorpha</taxon>
        <taxon>Strongyloidoidea</taxon>
        <taxon>Strongyloididae</taxon>
        <taxon>Strongyloides</taxon>
    </lineage>
</organism>
<dbReference type="Proteomes" id="UP000035681">
    <property type="component" value="Unplaced"/>
</dbReference>
<dbReference type="AlphaFoldDB" id="A0A0K0EQV8"/>
<sequence length="115" mass="13232">MTPIPNAAFLLWKDNVYMVDDFIGKGITKNDGSFEARGSSNFPRLHDIYFQIVDQCGIVEENCFNVRRGYLKSLKINKTTNECKWNLGKIDINSSRTTNFNVLLSKIQCYNNNNK</sequence>
<proteinExistence type="predicted"/>
<keyword evidence="1" id="KW-1185">Reference proteome</keyword>
<evidence type="ECO:0000313" key="2">
    <source>
        <dbReference type="WBParaSite" id="SSTP_0001183900.1"/>
    </source>
</evidence>
<dbReference type="WBParaSite" id="TCONS_00004598.p1">
    <property type="protein sequence ID" value="TCONS_00004598.p1"/>
    <property type="gene ID" value="XLOC_002300"/>
</dbReference>
<name>A0A0K0EQV8_STRER</name>
<evidence type="ECO:0000313" key="3">
    <source>
        <dbReference type="WBParaSite" id="TCONS_00004598.p1"/>
    </source>
</evidence>
<dbReference type="WBParaSite" id="SSTP_0001183900.1">
    <property type="protein sequence ID" value="SSTP_0001183900.1"/>
    <property type="gene ID" value="SSTP_0001183900"/>
</dbReference>
<dbReference type="Gene3D" id="2.60.40.3330">
    <property type="match status" value="1"/>
</dbReference>
<protein>
    <submittedName>
        <fullName evidence="2 3">Uncharacterized protein</fullName>
    </submittedName>
</protein>